<comment type="similarity">
    <text evidence="1">Belongs to the D-isomer specific 2-hydroxyacid dehydrogenase family.</text>
</comment>
<evidence type="ECO:0000256" key="7">
    <source>
        <dbReference type="ARBA" id="ARBA00023002"/>
    </source>
</evidence>
<keyword evidence="8" id="KW-0520">NAD</keyword>
<evidence type="ECO:0000256" key="5">
    <source>
        <dbReference type="ARBA" id="ARBA00022605"/>
    </source>
</evidence>
<dbReference type="Pfam" id="PF00389">
    <property type="entry name" value="2-Hacid_dh"/>
    <property type="match status" value="1"/>
</dbReference>
<dbReference type="GO" id="GO:0051287">
    <property type="term" value="F:NAD binding"/>
    <property type="evidence" value="ECO:0007669"/>
    <property type="project" value="InterPro"/>
</dbReference>
<dbReference type="PANTHER" id="PTHR42938">
    <property type="entry name" value="FORMATE DEHYDROGENASE 1"/>
    <property type="match status" value="1"/>
</dbReference>
<keyword evidence="5" id="KW-0028">Amino-acid biosynthesis</keyword>
<accession>A0A7R9IHC4</accession>
<evidence type="ECO:0000313" key="12">
    <source>
        <dbReference type="EMBL" id="CAD7458390.1"/>
    </source>
</evidence>
<proteinExistence type="inferred from homology"/>
<dbReference type="PROSITE" id="PS00671">
    <property type="entry name" value="D_2_HYDROXYACID_DH_3"/>
    <property type="match status" value="1"/>
</dbReference>
<dbReference type="InterPro" id="IPR029752">
    <property type="entry name" value="D-isomer_DH_CS1"/>
</dbReference>
<dbReference type="Gene3D" id="3.30.1330.90">
    <property type="entry name" value="D-3-phosphoglycerate dehydrogenase, domain 3"/>
    <property type="match status" value="1"/>
</dbReference>
<dbReference type="CDD" id="cd12173">
    <property type="entry name" value="PGDH_4"/>
    <property type="match status" value="1"/>
</dbReference>
<sequence length="628" mass="68206">MFEELWEEDGKTTLSTPDWDMNPDLPVFGSLVPVKGTYRPEATMSVTLRNVLISDAVDPLCVQLLQEHGINVTCKYKLPKEELLKEIKIVDTWVPGEDYLLLTYEEESRLWTRGYLERIISFYTYEEESRLWTRREKLVISGYNYDGLIVRSDTKVTGDVIAASSTLRVVGRAGTGVDNIDIDAATRKGVIVLNAPGGNSISACELTCALIANLARNVASACQSLREGRWDRKLYTGSELHGKTLAVLGLGRIGREVATRMQAYGMRTIGFDPMVTAEGAKSFNVEKMELEEIWPLADYITVHTPLIPQTKNLINNEVLTKCKKGVRVVNVARGGIVDESALLNALKDGRCGGAALDVFVEEPPKDPVTLELIQHPKVVATPHLGASTDEAQQRVAVEIAEQFIALASNCRPEDRAKYQVTGVVNAPVLAAAMVPSNGPWISLAKEIGRLMAKMIQGVIPATQIDIKTTGRELESMKFLSTAVLAGMLTGHTKNGLNLINAPALAKEAGILVSLKHDSSNESQFMEVTVKHTKMGSHSARGTVRADELPYLLSINDATFGQSGIVLGNNAHLFQGQDHNTNLASIVSGLAAQGATITSVAVATGKNTWFVVRTAETMQTPVIPGVVAF</sequence>
<dbReference type="GO" id="GO:0004617">
    <property type="term" value="F:phosphoglycerate dehydrogenase activity"/>
    <property type="evidence" value="ECO:0007669"/>
    <property type="project" value="TreeGrafter"/>
</dbReference>
<evidence type="ECO:0000256" key="6">
    <source>
        <dbReference type="ARBA" id="ARBA00022990"/>
    </source>
</evidence>
<evidence type="ECO:0000256" key="8">
    <source>
        <dbReference type="ARBA" id="ARBA00023027"/>
    </source>
</evidence>
<dbReference type="InterPro" id="IPR006139">
    <property type="entry name" value="D-isomer_2_OHA_DH_cat_dom"/>
</dbReference>
<protein>
    <recommendedName>
        <fullName evidence="3">D-3-phosphoglycerate dehydrogenase</fullName>
    </recommendedName>
</protein>
<feature type="domain" description="D-3-phosphoglycerate dehydrogenase ASB" evidence="11">
    <location>
        <begin position="439"/>
        <end position="555"/>
    </location>
</feature>
<evidence type="ECO:0000256" key="3">
    <source>
        <dbReference type="ARBA" id="ARBA00021582"/>
    </source>
</evidence>
<keyword evidence="4" id="KW-0597">Phosphoprotein</keyword>
<dbReference type="PROSITE" id="PS00065">
    <property type="entry name" value="D_2_HYDROXYACID_DH_1"/>
    <property type="match status" value="1"/>
</dbReference>
<dbReference type="AlphaFoldDB" id="A0A7R9IHC4"/>
<dbReference type="InterPro" id="IPR029753">
    <property type="entry name" value="D-isomer_DH_CS"/>
</dbReference>
<evidence type="ECO:0000259" key="9">
    <source>
        <dbReference type="Pfam" id="PF00389"/>
    </source>
</evidence>
<evidence type="ECO:0000259" key="11">
    <source>
        <dbReference type="Pfam" id="PF19304"/>
    </source>
</evidence>
<dbReference type="FunFam" id="3.40.50.720:FF:000021">
    <property type="entry name" value="D-3-phosphoglycerate dehydrogenase"/>
    <property type="match status" value="1"/>
</dbReference>
<evidence type="ECO:0000256" key="2">
    <source>
        <dbReference type="ARBA" id="ARBA00011881"/>
    </source>
</evidence>
<keyword evidence="6" id="KW-0007">Acetylation</keyword>
<dbReference type="EMBL" id="OE002236">
    <property type="protein sequence ID" value="CAD7458390.1"/>
    <property type="molecule type" value="Genomic_DNA"/>
</dbReference>
<dbReference type="GO" id="GO:0008652">
    <property type="term" value="P:amino acid biosynthetic process"/>
    <property type="evidence" value="ECO:0007669"/>
    <property type="project" value="UniProtKB-KW"/>
</dbReference>
<dbReference type="InterPro" id="IPR006140">
    <property type="entry name" value="D-isomer_DH_NAD-bd"/>
</dbReference>
<feature type="domain" description="D-isomer specific 2-hydroxyacid dehydrogenase catalytic" evidence="9">
    <location>
        <begin position="136"/>
        <end position="413"/>
    </location>
</feature>
<dbReference type="SUPFAM" id="SSF52283">
    <property type="entry name" value="Formate/glycerate dehydrogenase catalytic domain-like"/>
    <property type="match status" value="1"/>
</dbReference>
<organism evidence="12">
    <name type="scientific">Timema tahoe</name>
    <dbReference type="NCBI Taxonomy" id="61484"/>
    <lineage>
        <taxon>Eukaryota</taxon>
        <taxon>Metazoa</taxon>
        <taxon>Ecdysozoa</taxon>
        <taxon>Arthropoda</taxon>
        <taxon>Hexapoda</taxon>
        <taxon>Insecta</taxon>
        <taxon>Pterygota</taxon>
        <taxon>Neoptera</taxon>
        <taxon>Polyneoptera</taxon>
        <taxon>Phasmatodea</taxon>
        <taxon>Timematodea</taxon>
        <taxon>Timematoidea</taxon>
        <taxon>Timematidae</taxon>
        <taxon>Timema</taxon>
    </lineage>
</organism>
<dbReference type="Pfam" id="PF02826">
    <property type="entry name" value="2-Hacid_dh_C"/>
    <property type="match status" value="1"/>
</dbReference>
<evidence type="ECO:0000259" key="10">
    <source>
        <dbReference type="Pfam" id="PF02826"/>
    </source>
</evidence>
<feature type="domain" description="D-isomer specific 2-hydroxyacid dehydrogenase NAD-binding" evidence="10">
    <location>
        <begin position="209"/>
        <end position="385"/>
    </location>
</feature>
<evidence type="ECO:0000256" key="1">
    <source>
        <dbReference type="ARBA" id="ARBA00005854"/>
    </source>
</evidence>
<reference evidence="12" key="1">
    <citation type="submission" date="2020-11" db="EMBL/GenBank/DDBJ databases">
        <authorList>
            <person name="Tran Van P."/>
        </authorList>
    </citation>
    <scope>NUCLEOTIDE SEQUENCE</scope>
</reference>
<dbReference type="SUPFAM" id="SSF143548">
    <property type="entry name" value="Serine metabolism enzymes domain"/>
    <property type="match status" value="1"/>
</dbReference>
<gene>
    <name evidence="12" type="ORF">TTEB3V08_LOCUS6370</name>
</gene>
<dbReference type="Gene3D" id="3.40.50.720">
    <property type="entry name" value="NAD(P)-binding Rossmann-like Domain"/>
    <property type="match status" value="2"/>
</dbReference>
<dbReference type="InterPro" id="IPR029009">
    <property type="entry name" value="ASB_dom_sf"/>
</dbReference>
<dbReference type="PANTHER" id="PTHR42938:SF22">
    <property type="entry name" value="D-3-PHOSPHOGLYCERATE DEHYDROGENASE"/>
    <property type="match status" value="1"/>
</dbReference>
<dbReference type="Pfam" id="PF19304">
    <property type="entry name" value="PGDH_inter"/>
    <property type="match status" value="1"/>
</dbReference>
<keyword evidence="7" id="KW-0560">Oxidoreductase</keyword>
<dbReference type="InterPro" id="IPR045626">
    <property type="entry name" value="PGDH_ASB_dom"/>
</dbReference>
<comment type="subunit">
    <text evidence="2">Homotetramer.</text>
</comment>
<evidence type="ECO:0000256" key="4">
    <source>
        <dbReference type="ARBA" id="ARBA00022553"/>
    </source>
</evidence>
<dbReference type="SUPFAM" id="SSF51735">
    <property type="entry name" value="NAD(P)-binding Rossmann-fold domains"/>
    <property type="match status" value="1"/>
</dbReference>
<dbReference type="InterPro" id="IPR036291">
    <property type="entry name" value="NAD(P)-bd_dom_sf"/>
</dbReference>
<name>A0A7R9IHC4_9NEOP</name>